<evidence type="ECO:0000313" key="2">
    <source>
        <dbReference type="EMBL" id="APG27220.1"/>
    </source>
</evidence>
<dbReference type="AlphaFoldDB" id="A0A1L3GMV2"/>
<name>A0A1L3GMV2_9BACT</name>
<keyword evidence="1" id="KW-1133">Transmembrane helix</keyword>
<reference evidence="2 3" key="1">
    <citation type="journal article" date="2017" name="Genome Announc.">
        <title>Complete Genome Sequences of Two Acetylene-Fermenting Pelobacter acetylenicus Strains.</title>
        <authorList>
            <person name="Sutton J.M."/>
            <person name="Baesman S.M."/>
            <person name="Fierst J.L."/>
            <person name="Poret-Peterson A.T."/>
            <person name="Oremland R.S."/>
            <person name="Dunlap D.S."/>
            <person name="Akob D.M."/>
        </authorList>
    </citation>
    <scope>NUCLEOTIDE SEQUENCE [LARGE SCALE GENOMIC DNA]</scope>
    <source>
        <strain evidence="2 3">SFB93</strain>
    </source>
</reference>
<dbReference type="OrthoDB" id="9815199at2"/>
<evidence type="ECO:0000313" key="3">
    <source>
        <dbReference type="Proteomes" id="UP000182517"/>
    </source>
</evidence>
<accession>A0A1L3GMV2</accession>
<keyword evidence="1" id="KW-0472">Membrane</keyword>
<evidence type="ECO:0008006" key="4">
    <source>
        <dbReference type="Google" id="ProtNLM"/>
    </source>
</evidence>
<dbReference type="EMBL" id="CP015519">
    <property type="protein sequence ID" value="APG27220.1"/>
    <property type="molecule type" value="Genomic_DNA"/>
</dbReference>
<gene>
    <name evidence="2" type="ORF">A7E78_04830</name>
</gene>
<dbReference type="STRING" id="1842532.A7E78_04830"/>
<dbReference type="RefSeq" id="WP_072283184.1">
    <property type="nucleotide sequence ID" value="NZ_CP015519.1"/>
</dbReference>
<keyword evidence="3" id="KW-1185">Reference proteome</keyword>
<dbReference type="Pfam" id="PF09838">
    <property type="entry name" value="DUF2065"/>
    <property type="match status" value="1"/>
</dbReference>
<dbReference type="InterPro" id="IPR019201">
    <property type="entry name" value="DUF2065"/>
</dbReference>
<proteinExistence type="predicted"/>
<keyword evidence="1" id="KW-0812">Transmembrane</keyword>
<evidence type="ECO:0000256" key="1">
    <source>
        <dbReference type="SAM" id="Phobius"/>
    </source>
</evidence>
<dbReference type="KEGG" id="pef:A7E78_04830"/>
<feature type="transmembrane region" description="Helical" evidence="1">
    <location>
        <begin position="40"/>
        <end position="59"/>
    </location>
</feature>
<protein>
    <recommendedName>
        <fullName evidence="4">DUF2065 domain-containing protein</fullName>
    </recommendedName>
</protein>
<organism evidence="2 3">
    <name type="scientific">Syntrophotalea acetylenivorans</name>
    <dbReference type="NCBI Taxonomy" id="1842532"/>
    <lineage>
        <taxon>Bacteria</taxon>
        <taxon>Pseudomonadati</taxon>
        <taxon>Thermodesulfobacteriota</taxon>
        <taxon>Desulfuromonadia</taxon>
        <taxon>Desulfuromonadales</taxon>
        <taxon>Syntrophotaleaceae</taxon>
        <taxon>Syntrophotalea</taxon>
    </lineage>
</organism>
<sequence length="61" mass="6928">MELLLTVVGLLLVIEGIPWFLSPRRFKALLLSVVEADDFFLRFGGFVAMFLGLLLVYLAHF</sequence>
<dbReference type="Proteomes" id="UP000182517">
    <property type="component" value="Chromosome"/>
</dbReference>